<evidence type="ECO:0000259" key="6">
    <source>
        <dbReference type="SMART" id="SM00387"/>
    </source>
</evidence>
<dbReference type="Gene3D" id="1.20.5.1930">
    <property type="match status" value="1"/>
</dbReference>
<keyword evidence="1" id="KW-0808">Transferase</keyword>
<dbReference type="SUPFAM" id="SSF55874">
    <property type="entry name" value="ATPase domain of HSP90 chaperone/DNA topoisomerase II/histidine kinase"/>
    <property type="match status" value="1"/>
</dbReference>
<evidence type="ECO:0000256" key="4">
    <source>
        <dbReference type="SAM" id="Coils"/>
    </source>
</evidence>
<dbReference type="InterPro" id="IPR050482">
    <property type="entry name" value="Sensor_HK_TwoCompSys"/>
</dbReference>
<evidence type="ECO:0000256" key="2">
    <source>
        <dbReference type="ARBA" id="ARBA00022777"/>
    </source>
</evidence>
<dbReference type="CDD" id="cd16917">
    <property type="entry name" value="HATPase_UhpB-NarQ-NarX-like"/>
    <property type="match status" value="1"/>
</dbReference>
<keyword evidence="2 7" id="KW-0418">Kinase</keyword>
<dbReference type="Proteomes" id="UP000556611">
    <property type="component" value="Unassembled WGS sequence"/>
</dbReference>
<dbReference type="InterPro" id="IPR003018">
    <property type="entry name" value="GAF"/>
</dbReference>
<dbReference type="Pfam" id="PF07730">
    <property type="entry name" value="HisKA_3"/>
    <property type="match status" value="1"/>
</dbReference>
<sequence>MAVDQGDDAPEFRVSRELEHLGLDELLSEIRTRISGIVTGTRGRIDALLDAVIAISEGLDLDQTLRRIVHVARDLAEAEYAALGVLGPDGMLTEFIYEGIDDETKAKIGPLPTGHGVLGVVISGAKSLRLADIATHPASSGFPDNHPAMTTFLGVPIQVRGEVYGRLYLTEKSGRREFTSDDEVIVTALASAAGIAIDNARLYEKANRRQRWLEAASAVRTSLLSGDDPTIALQLVTAHAAQLVDADLAVVAIPPTDPSDSDSLCIATGFGDGAERLIGTAIPIEHTSVSSPETGSATISPALAETLQVGTHRNLGPALALPLHARTSNLGVLILLRHAGNKTFDEDQQQAAQSFADQASLAVEQAEARNTELELELVAERDRIARDLHDHVIQRLFAVGLAMQSTHKRALRQPEVAARLDNHIDQLQDVIHEIRTAIFDLHQLHPNQASLRTSARNVLNELTSDTALRATLRTSGPIDIITPDLAHHAEAVLRELISNTVRHAHAQTLTITISVADHLTIEATDDGIGIPTLAAHSGLAGLTQRAALLHGQLHITRPPNGGTRITWTAPLPPETAPT</sequence>
<gene>
    <name evidence="7" type="ORF">HHU10_23375</name>
</gene>
<name>A0ABX1LJT8_9ACTN</name>
<evidence type="ECO:0000313" key="7">
    <source>
        <dbReference type="EMBL" id="NMD58558.1"/>
    </source>
</evidence>
<evidence type="ECO:0000256" key="1">
    <source>
        <dbReference type="ARBA" id="ARBA00022679"/>
    </source>
</evidence>
<keyword evidence="4" id="KW-0175">Coiled coil</keyword>
<keyword evidence="3" id="KW-0902">Two-component regulatory system</keyword>
<evidence type="ECO:0000259" key="5">
    <source>
        <dbReference type="SMART" id="SM00065"/>
    </source>
</evidence>
<feature type="domain" description="GAF" evidence="5">
    <location>
        <begin position="60"/>
        <end position="207"/>
    </location>
</feature>
<feature type="coiled-coil region" evidence="4">
    <location>
        <begin position="356"/>
        <end position="383"/>
    </location>
</feature>
<keyword evidence="8" id="KW-1185">Reference proteome</keyword>
<comment type="caution">
    <text evidence="7">The sequence shown here is derived from an EMBL/GenBank/DDBJ whole genome shotgun (WGS) entry which is preliminary data.</text>
</comment>
<dbReference type="InterPro" id="IPR036890">
    <property type="entry name" value="HATPase_C_sf"/>
</dbReference>
<dbReference type="SMART" id="SM00065">
    <property type="entry name" value="GAF"/>
    <property type="match status" value="2"/>
</dbReference>
<dbReference type="Gene3D" id="3.30.565.10">
    <property type="entry name" value="Histidine kinase-like ATPase, C-terminal domain"/>
    <property type="match status" value="1"/>
</dbReference>
<dbReference type="InterPro" id="IPR011712">
    <property type="entry name" value="Sig_transdc_His_kin_sub3_dim/P"/>
</dbReference>
<dbReference type="Pfam" id="PF13185">
    <property type="entry name" value="GAF_2"/>
    <property type="match status" value="2"/>
</dbReference>
<dbReference type="SUPFAM" id="SSF55781">
    <property type="entry name" value="GAF domain-like"/>
    <property type="match status" value="2"/>
</dbReference>
<dbReference type="InterPro" id="IPR003594">
    <property type="entry name" value="HATPase_dom"/>
</dbReference>
<dbReference type="PANTHER" id="PTHR24421:SF56">
    <property type="entry name" value="OXYGEN SENSOR HISTIDINE KINASE RESPONSE REGULATOR DOST"/>
    <property type="match status" value="1"/>
</dbReference>
<evidence type="ECO:0000313" key="8">
    <source>
        <dbReference type="Proteomes" id="UP000556611"/>
    </source>
</evidence>
<dbReference type="InterPro" id="IPR029016">
    <property type="entry name" value="GAF-like_dom_sf"/>
</dbReference>
<protein>
    <submittedName>
        <fullName evidence="7">GAF domain-containing sensor histidine kinase</fullName>
    </submittedName>
</protein>
<dbReference type="EMBL" id="JABARZ010000045">
    <property type="protein sequence ID" value="NMD58558.1"/>
    <property type="molecule type" value="Genomic_DNA"/>
</dbReference>
<dbReference type="RefSeq" id="WP_068526524.1">
    <property type="nucleotide sequence ID" value="NZ_JABARZ010000045.1"/>
</dbReference>
<dbReference type="PANTHER" id="PTHR24421">
    <property type="entry name" value="NITRATE/NITRITE SENSOR PROTEIN NARX-RELATED"/>
    <property type="match status" value="1"/>
</dbReference>
<evidence type="ECO:0000256" key="3">
    <source>
        <dbReference type="ARBA" id="ARBA00023012"/>
    </source>
</evidence>
<dbReference type="Pfam" id="PF02518">
    <property type="entry name" value="HATPase_c"/>
    <property type="match status" value="1"/>
</dbReference>
<dbReference type="GeneID" id="300996085"/>
<feature type="domain" description="Histidine kinase/HSP90-like ATPase" evidence="6">
    <location>
        <begin position="484"/>
        <end position="573"/>
    </location>
</feature>
<proteinExistence type="predicted"/>
<dbReference type="GO" id="GO:0016301">
    <property type="term" value="F:kinase activity"/>
    <property type="evidence" value="ECO:0007669"/>
    <property type="project" value="UniProtKB-KW"/>
</dbReference>
<dbReference type="SMART" id="SM00387">
    <property type="entry name" value="HATPase_c"/>
    <property type="match status" value="1"/>
</dbReference>
<organism evidence="7 8">
    <name type="scientific">Tsukamurella columbiensis</name>
    <dbReference type="NCBI Taxonomy" id="128509"/>
    <lineage>
        <taxon>Bacteria</taxon>
        <taxon>Bacillati</taxon>
        <taxon>Actinomycetota</taxon>
        <taxon>Actinomycetes</taxon>
        <taxon>Mycobacteriales</taxon>
        <taxon>Tsukamurellaceae</taxon>
        <taxon>Tsukamurella</taxon>
    </lineage>
</organism>
<dbReference type="Gene3D" id="3.30.450.40">
    <property type="match status" value="2"/>
</dbReference>
<accession>A0ABX1LJT8</accession>
<feature type="domain" description="GAF" evidence="5">
    <location>
        <begin position="228"/>
        <end position="373"/>
    </location>
</feature>
<reference evidence="7 8" key="1">
    <citation type="submission" date="2020-04" db="EMBL/GenBank/DDBJ databases">
        <title>MicrobeNet Type strains.</title>
        <authorList>
            <person name="Nicholson A.C."/>
        </authorList>
    </citation>
    <scope>NUCLEOTIDE SEQUENCE [LARGE SCALE GENOMIC DNA]</scope>
    <source>
        <strain evidence="7 8">ATCC BAA-330</strain>
    </source>
</reference>